<name>A0A3B1J6L6_ASTMX</name>
<dbReference type="GO" id="GO:0005737">
    <property type="term" value="C:cytoplasm"/>
    <property type="evidence" value="ECO:0007669"/>
    <property type="project" value="TreeGrafter"/>
</dbReference>
<sequence length="545" mass="61118">MKDTSAASFKSHYESPPVQKWTEGRCGQVCADRQVRARAREVLLREGAEGRFSLLPFFYTAVTQCLQRGAPLTSTCLSQFMKATELLEMMCVNLFLFPWKKEIRTLKKFTGHFVYYIDPGLPNPMTRNILQSIGYTLETDTEYILVDDVDPDVAKRMGFELFLARLECEYLLEAMQQKSHSECMEIIHNRATCPNVLAGSVISPEEEDSQSQSVDHHDTRQEVLEDIEPLSSGPKSNPTTTEEQECLQSLKPSSTLEMVQEVQEVQENTVPEEGRSSRSSQSFMSEDRSILEMQENYPDLAFRQKPIFRKSQKSTQPPKVNEWTRCAEPAPVLLHPTNTDLSGPQSIAMHVEPAVTHRKLQIPEKLEPQTAEEKPPLVLRVGSMLQNPGFSPDSSPDDGLVTELAERMCKLQMKDFSADEPLKYPIEETAQAEQCVGCQEFIPISPLRSPEESNPLVVCRPTQQPMCTIAGCGRCSGPSSDLDQNDSIKEPPHSFYIPNCLSAASSALAPPTGHDQNCGETSSLRIHRSPTQQPEDDLLQTYVML</sequence>
<dbReference type="Pfam" id="PF21388">
    <property type="entry name" value="SPATA2_PUB-like"/>
    <property type="match status" value="1"/>
</dbReference>
<evidence type="ECO:0000259" key="3">
    <source>
        <dbReference type="Pfam" id="PF21388"/>
    </source>
</evidence>
<feature type="compositionally biased region" description="Polar residues" evidence="2">
    <location>
        <begin position="233"/>
        <end position="257"/>
    </location>
</feature>
<evidence type="ECO:0000256" key="2">
    <source>
        <dbReference type="SAM" id="MobiDB-lite"/>
    </source>
</evidence>
<reference evidence="5" key="1">
    <citation type="submission" date="2013-03" db="EMBL/GenBank/DDBJ databases">
        <authorList>
            <person name="Jeffery W."/>
            <person name="Warren W."/>
            <person name="Wilson R.K."/>
        </authorList>
    </citation>
    <scope>NUCLEOTIDE SEQUENCE</scope>
    <source>
        <strain evidence="5">female</strain>
    </source>
</reference>
<reference evidence="5" key="2">
    <citation type="journal article" date="2014" name="Nat. Commun.">
        <title>The cavefish genome reveals candidate genes for eye loss.</title>
        <authorList>
            <person name="McGaugh S.E."/>
            <person name="Gross J.B."/>
            <person name="Aken B."/>
            <person name="Blin M."/>
            <person name="Borowsky R."/>
            <person name="Chalopin D."/>
            <person name="Hinaux H."/>
            <person name="Jeffery W.R."/>
            <person name="Keene A."/>
            <person name="Ma L."/>
            <person name="Minx P."/>
            <person name="Murphy D."/>
            <person name="O'Quin K.E."/>
            <person name="Retaux S."/>
            <person name="Rohner N."/>
            <person name="Searle S.M."/>
            <person name="Stahl B.A."/>
            <person name="Tabin C."/>
            <person name="Volff J.N."/>
            <person name="Yoshizawa M."/>
            <person name="Warren W.C."/>
        </authorList>
    </citation>
    <scope>NUCLEOTIDE SEQUENCE [LARGE SCALE GENOMIC DNA]</scope>
    <source>
        <strain evidence="5">female</strain>
    </source>
</reference>
<proteinExistence type="inferred from homology"/>
<reference evidence="4" key="3">
    <citation type="submission" date="2025-08" db="UniProtKB">
        <authorList>
            <consortium name="Ensembl"/>
        </authorList>
    </citation>
    <scope>IDENTIFICATION</scope>
</reference>
<evidence type="ECO:0000313" key="5">
    <source>
        <dbReference type="Proteomes" id="UP000018467"/>
    </source>
</evidence>
<dbReference type="Gene3D" id="1.20.58.2190">
    <property type="match status" value="1"/>
</dbReference>
<dbReference type="STRING" id="7994.ENSAMXP00000037490"/>
<accession>A0A3B1J6L6</accession>
<feature type="domain" description="Spermatogenesis-associated protein 2 PUB-like" evidence="3">
    <location>
        <begin position="50"/>
        <end position="191"/>
    </location>
</feature>
<keyword evidence="5" id="KW-1185">Reference proteome</keyword>
<dbReference type="AlphaFoldDB" id="A0A3B1J6L6"/>
<dbReference type="Bgee" id="ENSAMXG00000043784">
    <property type="expression patterns" value="Expressed in intestine and 13 other cell types or tissues"/>
</dbReference>
<dbReference type="InterPro" id="IPR048839">
    <property type="entry name" value="SPATA2_PUB-like"/>
</dbReference>
<dbReference type="Proteomes" id="UP000018467">
    <property type="component" value="Unassembled WGS sequence"/>
</dbReference>
<dbReference type="PANTHER" id="PTHR15326:SF9">
    <property type="entry name" value="SPERMATOGENESIS-ASSOCIATED PROTEIN 2"/>
    <property type="match status" value="1"/>
</dbReference>
<evidence type="ECO:0000256" key="1">
    <source>
        <dbReference type="ARBA" id="ARBA00038142"/>
    </source>
</evidence>
<dbReference type="PANTHER" id="PTHR15326">
    <property type="entry name" value="SPERMATOGENESIS-ASSOCIATED PROTEIN 2/TAMOZHENNIC"/>
    <property type="match status" value="1"/>
</dbReference>
<dbReference type="GeneTree" id="ENSGT00530000063956"/>
<reference evidence="4" key="4">
    <citation type="submission" date="2025-09" db="UniProtKB">
        <authorList>
            <consortium name="Ensembl"/>
        </authorList>
    </citation>
    <scope>IDENTIFICATION</scope>
</reference>
<feature type="region of interest" description="Disordered" evidence="2">
    <location>
        <begin position="225"/>
        <end position="284"/>
    </location>
</feature>
<dbReference type="Ensembl" id="ENSAMXT00000054267.1">
    <property type="protein sequence ID" value="ENSAMXP00000037490.1"/>
    <property type="gene ID" value="ENSAMXG00000043784.1"/>
</dbReference>
<dbReference type="FunCoup" id="A0A3B1J6L6">
    <property type="interactions" value="1"/>
</dbReference>
<comment type="similarity">
    <text evidence="1">Belongs to the SPATA2 family.</text>
</comment>
<protein>
    <submittedName>
        <fullName evidence="4">Si:ch211-189a15.5</fullName>
    </submittedName>
</protein>
<dbReference type="InParanoid" id="A0A3B1J6L6"/>
<organism evidence="4 5">
    <name type="scientific">Astyanax mexicanus</name>
    <name type="common">Blind cave fish</name>
    <name type="synonym">Astyanax fasciatus mexicanus</name>
    <dbReference type="NCBI Taxonomy" id="7994"/>
    <lineage>
        <taxon>Eukaryota</taxon>
        <taxon>Metazoa</taxon>
        <taxon>Chordata</taxon>
        <taxon>Craniata</taxon>
        <taxon>Vertebrata</taxon>
        <taxon>Euteleostomi</taxon>
        <taxon>Actinopterygii</taxon>
        <taxon>Neopterygii</taxon>
        <taxon>Teleostei</taxon>
        <taxon>Ostariophysi</taxon>
        <taxon>Characiformes</taxon>
        <taxon>Characoidei</taxon>
        <taxon>Acestrorhamphidae</taxon>
        <taxon>Acestrorhamphinae</taxon>
        <taxon>Astyanax</taxon>
    </lineage>
</organism>
<evidence type="ECO:0000313" key="4">
    <source>
        <dbReference type="Ensembl" id="ENSAMXP00000037490.1"/>
    </source>
</evidence>